<evidence type="ECO:0000313" key="2">
    <source>
        <dbReference type="Proteomes" id="UP000016860"/>
    </source>
</evidence>
<accession>U4QX48</accession>
<comment type="caution">
    <text evidence="1">The sequence shown here is derived from an EMBL/GenBank/DDBJ whole genome shotgun (WGS) entry which is preliminary data.</text>
</comment>
<dbReference type="STRING" id="1330534.L323_18265"/>
<evidence type="ECO:0000313" key="1">
    <source>
        <dbReference type="EMBL" id="EPR08085.1"/>
    </source>
</evidence>
<proteinExistence type="predicted"/>
<name>U4QX48_9FIRM</name>
<dbReference type="Proteomes" id="UP000016860">
    <property type="component" value="Unassembled WGS sequence"/>
</dbReference>
<reference evidence="1 2" key="1">
    <citation type="journal article" date="2013" name="Genome Announc.">
        <title>Draft Genome Sequence of the Cellulolytic Bacterium Clostridium papyrosolvens C7 (ATCC 700395).</title>
        <authorList>
            <person name="Zepeda V."/>
            <person name="Dassa B."/>
            <person name="Borovok I."/>
            <person name="Lamed R."/>
            <person name="Bayer E.A."/>
            <person name="Cate J.H."/>
        </authorList>
    </citation>
    <scope>NUCLEOTIDE SEQUENCE [LARGE SCALE GENOMIC DNA]</scope>
    <source>
        <strain evidence="1 2">C7</strain>
    </source>
</reference>
<dbReference type="EMBL" id="ATAY01000094">
    <property type="protein sequence ID" value="EPR08085.1"/>
    <property type="molecule type" value="Genomic_DNA"/>
</dbReference>
<protein>
    <submittedName>
        <fullName evidence="1">Uncharacterized protein</fullName>
    </submittedName>
</protein>
<gene>
    <name evidence="1" type="ORF">L323_18265</name>
</gene>
<dbReference type="AlphaFoldDB" id="U4QX48"/>
<organism evidence="1 2">
    <name type="scientific">Ruminiclostridium papyrosolvens C7</name>
    <dbReference type="NCBI Taxonomy" id="1330534"/>
    <lineage>
        <taxon>Bacteria</taxon>
        <taxon>Bacillati</taxon>
        <taxon>Bacillota</taxon>
        <taxon>Clostridia</taxon>
        <taxon>Eubacteriales</taxon>
        <taxon>Oscillospiraceae</taxon>
        <taxon>Ruminiclostridium</taxon>
    </lineage>
</organism>
<sequence length="47" mass="5730">MQWAHKLNNLQKMVYSGRNLEKVSVYLNYGNKKKLPRKSKERMLYNE</sequence>